<dbReference type="EMBL" id="OX459946">
    <property type="protein sequence ID" value="CAI9153491.1"/>
    <property type="molecule type" value="Genomic_DNA"/>
</dbReference>
<organism evidence="2 3">
    <name type="scientific">Rangifer tarandus platyrhynchus</name>
    <name type="common">Svalbard reindeer</name>
    <dbReference type="NCBI Taxonomy" id="3082113"/>
    <lineage>
        <taxon>Eukaryota</taxon>
        <taxon>Metazoa</taxon>
        <taxon>Chordata</taxon>
        <taxon>Craniata</taxon>
        <taxon>Vertebrata</taxon>
        <taxon>Euteleostomi</taxon>
        <taxon>Mammalia</taxon>
        <taxon>Eutheria</taxon>
        <taxon>Laurasiatheria</taxon>
        <taxon>Artiodactyla</taxon>
        <taxon>Ruminantia</taxon>
        <taxon>Pecora</taxon>
        <taxon>Cervidae</taxon>
        <taxon>Odocoileinae</taxon>
        <taxon>Rangifer</taxon>
    </lineage>
</organism>
<evidence type="ECO:0000256" key="1">
    <source>
        <dbReference type="SAM" id="MobiDB-lite"/>
    </source>
</evidence>
<sequence>MGRRASGSPRVRSAAEGSGRLGAAERLKFAALPEWGRGGLGRSRRSPAAGPGKPLPAPDKLLSSPRPAPPVATVPEQRGVSHRARAPPGCCGECPLPPAPGPAGPGRYLVGGAPRAAAAPSAGSILGSGVRLAGGRRAAAVAAAAAAASSASRALGREPRTSWTAENVLRVGVRGRGPERENPGGAGPGAGSRDRERGSPGRRNLAERLPALRPEPWAAAAAATAPS</sequence>
<feature type="compositionally biased region" description="Low complexity" evidence="1">
    <location>
        <begin position="211"/>
        <end position="227"/>
    </location>
</feature>
<name>A0ABN8XWN4_RANTA</name>
<feature type="region of interest" description="Disordered" evidence="1">
    <location>
        <begin position="1"/>
        <end position="86"/>
    </location>
</feature>
<evidence type="ECO:0000313" key="2">
    <source>
        <dbReference type="EMBL" id="CAI9153491.1"/>
    </source>
</evidence>
<evidence type="ECO:0000313" key="3">
    <source>
        <dbReference type="Proteomes" id="UP001176941"/>
    </source>
</evidence>
<reference evidence="2" key="1">
    <citation type="submission" date="2023-04" db="EMBL/GenBank/DDBJ databases">
        <authorList>
            <consortium name="ELIXIR-Norway"/>
        </authorList>
    </citation>
    <scope>NUCLEOTIDE SEQUENCE [LARGE SCALE GENOMIC DNA]</scope>
</reference>
<proteinExistence type="predicted"/>
<protein>
    <submittedName>
        <fullName evidence="2">Uncharacterized protein</fullName>
    </submittedName>
</protein>
<gene>
    <name evidence="2" type="ORF">MRATA1EN1_LOCUS2453</name>
</gene>
<feature type="compositionally biased region" description="Low complexity" evidence="1">
    <location>
        <begin position="46"/>
        <end position="62"/>
    </location>
</feature>
<dbReference type="Proteomes" id="UP001176941">
    <property type="component" value="Chromosome 10"/>
</dbReference>
<feature type="region of interest" description="Disordered" evidence="1">
    <location>
        <begin position="151"/>
        <end position="227"/>
    </location>
</feature>
<accession>A0ABN8XWN4</accession>
<keyword evidence="3" id="KW-1185">Reference proteome</keyword>